<name>B1JFT2_PSEPW</name>
<reference evidence="1" key="1">
    <citation type="submission" date="2008-02" db="EMBL/GenBank/DDBJ databases">
        <title>Complete sequence of Psuedomonas putida W619.</title>
        <authorList>
            <consortium name="US DOE Joint Genome Institute"/>
            <person name="Copeland A."/>
            <person name="Lucas S."/>
            <person name="Lapidus A."/>
            <person name="Barry K."/>
            <person name="Detter J.C."/>
            <person name="Glavina del Rio T."/>
            <person name="Dalin E."/>
            <person name="Tice H."/>
            <person name="Pitluck S."/>
            <person name="Chain P."/>
            <person name="Malfatti S."/>
            <person name="Shin M."/>
            <person name="Vergez L."/>
            <person name="Schmutz J."/>
            <person name="Larimer F."/>
            <person name="Land M."/>
            <person name="Hauser L."/>
            <person name="Kyrpides N."/>
            <person name="Kim E."/>
            <person name="Taghavi S."/>
            <person name="Vangronsveld D."/>
            <person name="van der Lelie D."/>
            <person name="Richardson P."/>
        </authorList>
    </citation>
    <scope>NUCLEOTIDE SEQUENCE</scope>
    <source>
        <strain evidence="1">W619</strain>
    </source>
</reference>
<proteinExistence type="predicted"/>
<sequence length="366" mass="41647">MFYSNRLDFQRTIRRQSAVAEDSPRSVLPSLEKVLWNEMVIARGIRHAVVLSKNEDAIAMKIFTPLPGEYVASALQRGNEMLGIRTLPHEDFRIRPIPRTGYGRKGIGGKAEIRGYAIFKFPSLFTERKITEEVLHNHTLYPLTAALGRPTNQTIVTPAYWKKICPECAFEDFENHGTAYVHRSHVQSYVKVCSIHGSDLITICPACSTPINKHKITQLGICSQKYKNPTRQWKSPNHLYSIFIAELLNYKGPPAKTHNAEWIVTKSLYKNYFDEIYGNYGYVSEIIVRELGTKTINPYSKGATDYNFVIQAFLGCRTAARYLDLLTNSAACTQLQNEVNELIRSDFIKRKYHTVDRIPSTSSSVT</sequence>
<dbReference type="HOGENOM" id="CLU_756196_0_0_6"/>
<dbReference type="KEGG" id="ppw:PputW619_5191"/>
<evidence type="ECO:0000313" key="1">
    <source>
        <dbReference type="EMBL" id="ACA75666.1"/>
    </source>
</evidence>
<accession>B1JFT2</accession>
<dbReference type="EMBL" id="CP000949">
    <property type="protein sequence ID" value="ACA75666.1"/>
    <property type="molecule type" value="Genomic_DNA"/>
</dbReference>
<dbReference type="AlphaFoldDB" id="B1JFT2"/>
<gene>
    <name evidence="1" type="ordered locus">PputW619_5191</name>
</gene>
<organism evidence="1">
    <name type="scientific">Pseudomonas putida (strain W619)</name>
    <dbReference type="NCBI Taxonomy" id="390235"/>
    <lineage>
        <taxon>Bacteria</taxon>
        <taxon>Pseudomonadati</taxon>
        <taxon>Pseudomonadota</taxon>
        <taxon>Gammaproteobacteria</taxon>
        <taxon>Pseudomonadales</taxon>
        <taxon>Pseudomonadaceae</taxon>
        <taxon>Pseudomonas</taxon>
    </lineage>
</organism>
<protein>
    <submittedName>
        <fullName evidence="1">Uncharacterized protein</fullName>
    </submittedName>
</protein>